<gene>
    <name evidence="9" type="primary">LOC111084441</name>
</gene>
<evidence type="ECO:0000256" key="4">
    <source>
        <dbReference type="ARBA" id="ARBA00023136"/>
    </source>
</evidence>
<evidence type="ECO:0000313" key="9">
    <source>
        <dbReference type="RefSeq" id="XP_022236860.1"/>
    </source>
</evidence>
<feature type="domain" description="Syndecan/Neurexin" evidence="7">
    <location>
        <begin position="205"/>
        <end position="243"/>
    </location>
</feature>
<organism evidence="8 9">
    <name type="scientific">Limulus polyphemus</name>
    <name type="common">Atlantic horseshoe crab</name>
    <dbReference type="NCBI Taxonomy" id="6850"/>
    <lineage>
        <taxon>Eukaryota</taxon>
        <taxon>Metazoa</taxon>
        <taxon>Ecdysozoa</taxon>
        <taxon>Arthropoda</taxon>
        <taxon>Chelicerata</taxon>
        <taxon>Merostomata</taxon>
        <taxon>Xiphosura</taxon>
        <taxon>Limulidae</taxon>
        <taxon>Limulus</taxon>
    </lineage>
</organism>
<reference evidence="9" key="1">
    <citation type="submission" date="2025-08" db="UniProtKB">
        <authorList>
            <consortium name="RefSeq"/>
        </authorList>
    </citation>
    <scope>IDENTIFICATION</scope>
    <source>
        <tissue evidence="9">Muscle</tissue>
    </source>
</reference>
<feature type="transmembrane region" description="Helical" evidence="6">
    <location>
        <begin position="205"/>
        <end position="226"/>
    </location>
</feature>
<dbReference type="InterPro" id="IPR027789">
    <property type="entry name" value="Syndecan/Neurexin_dom"/>
</dbReference>
<dbReference type="Pfam" id="PF01034">
    <property type="entry name" value="Syndecan"/>
    <property type="match status" value="1"/>
</dbReference>
<evidence type="ECO:0000256" key="5">
    <source>
        <dbReference type="SAM" id="MobiDB-lite"/>
    </source>
</evidence>
<keyword evidence="4 6" id="KW-0472">Membrane</keyword>
<evidence type="ECO:0000256" key="3">
    <source>
        <dbReference type="ARBA" id="ARBA00022989"/>
    </source>
</evidence>
<evidence type="ECO:0000256" key="6">
    <source>
        <dbReference type="SAM" id="Phobius"/>
    </source>
</evidence>
<dbReference type="RefSeq" id="XP_022236860.1">
    <property type="nucleotide sequence ID" value="XM_022381152.1"/>
</dbReference>
<dbReference type="Proteomes" id="UP000694941">
    <property type="component" value="Unplaced"/>
</dbReference>
<protein>
    <submittedName>
        <fullName evidence="9">Neurexin-3b-beta-like</fullName>
    </submittedName>
</protein>
<name>A0ABM1RZQ5_LIMPO</name>
<keyword evidence="3 6" id="KW-1133">Transmembrane helix</keyword>
<dbReference type="GeneID" id="111084441"/>
<evidence type="ECO:0000259" key="7">
    <source>
        <dbReference type="Pfam" id="PF01034"/>
    </source>
</evidence>
<keyword evidence="8" id="KW-1185">Reference proteome</keyword>
<evidence type="ECO:0000313" key="8">
    <source>
        <dbReference type="Proteomes" id="UP000694941"/>
    </source>
</evidence>
<sequence length="290" mass="33280">MFITFRLIQTELSKFYPYLVQCRWIRYAYFSLRLMQIDQIRFFHDVLNYISFCFECFLSDEDLITPIFIPPTSKLPSPTTTPQLKEWPVEMKHNGETLCDDEEDCREGSGIEDGAFTSPPTSYHLPGKMESMSEESVERASPFTVQPLPFSSTYGHLETRGEIHSYDLTRTTPSVYQVPIPEVTRQDQDLQNPKEKPKSSADNTALVIGIIAGVLISIVFVALIVYKLRNRTDGTYKIDESKNYWFAPVSNSPALLGGQQGHTNSILKTAEKDRKLPKKENIKELKEWYV</sequence>
<accession>A0ABM1RZQ5</accession>
<evidence type="ECO:0000256" key="1">
    <source>
        <dbReference type="ARBA" id="ARBA00004479"/>
    </source>
</evidence>
<keyword evidence="2 6" id="KW-0812">Transmembrane</keyword>
<evidence type="ECO:0000256" key="2">
    <source>
        <dbReference type="ARBA" id="ARBA00022692"/>
    </source>
</evidence>
<feature type="region of interest" description="Disordered" evidence="5">
    <location>
        <begin position="99"/>
        <end position="136"/>
    </location>
</feature>
<proteinExistence type="predicted"/>
<comment type="subcellular location">
    <subcellularLocation>
        <location evidence="1">Membrane</location>
        <topology evidence="1">Single-pass type I membrane protein</topology>
    </subcellularLocation>
</comment>